<evidence type="ECO:0000313" key="1">
    <source>
        <dbReference type="EMBL" id="GBP59282.1"/>
    </source>
</evidence>
<sequence>MKRLADLLICRLSCSFGWGLGCLAGGSGCVYLCASHLYSYTSMALVLSLKSSIDLNKTDSDHSSKSDDHELVLGLSPTMSSGMTWCRCKTTHDTGIFPGPIV</sequence>
<protein>
    <submittedName>
        <fullName evidence="1">Uncharacterized protein</fullName>
    </submittedName>
</protein>
<accession>A0A4C1X8R3</accession>
<proteinExistence type="predicted"/>
<name>A0A4C1X8R3_EUMVA</name>
<reference evidence="1 2" key="1">
    <citation type="journal article" date="2019" name="Commun. Biol.">
        <title>The bagworm genome reveals a unique fibroin gene that provides high tensile strength.</title>
        <authorList>
            <person name="Kono N."/>
            <person name="Nakamura H."/>
            <person name="Ohtoshi R."/>
            <person name="Tomita M."/>
            <person name="Numata K."/>
            <person name="Arakawa K."/>
        </authorList>
    </citation>
    <scope>NUCLEOTIDE SEQUENCE [LARGE SCALE GENOMIC DNA]</scope>
</reference>
<dbReference type="Proteomes" id="UP000299102">
    <property type="component" value="Unassembled WGS sequence"/>
</dbReference>
<keyword evidence="2" id="KW-1185">Reference proteome</keyword>
<evidence type="ECO:0000313" key="2">
    <source>
        <dbReference type="Proteomes" id="UP000299102"/>
    </source>
</evidence>
<gene>
    <name evidence="1" type="ORF">EVAR_103238_1</name>
</gene>
<organism evidence="1 2">
    <name type="scientific">Eumeta variegata</name>
    <name type="common">Bagworm moth</name>
    <name type="synonym">Eumeta japonica</name>
    <dbReference type="NCBI Taxonomy" id="151549"/>
    <lineage>
        <taxon>Eukaryota</taxon>
        <taxon>Metazoa</taxon>
        <taxon>Ecdysozoa</taxon>
        <taxon>Arthropoda</taxon>
        <taxon>Hexapoda</taxon>
        <taxon>Insecta</taxon>
        <taxon>Pterygota</taxon>
        <taxon>Neoptera</taxon>
        <taxon>Endopterygota</taxon>
        <taxon>Lepidoptera</taxon>
        <taxon>Glossata</taxon>
        <taxon>Ditrysia</taxon>
        <taxon>Tineoidea</taxon>
        <taxon>Psychidae</taxon>
        <taxon>Oiketicinae</taxon>
        <taxon>Eumeta</taxon>
    </lineage>
</organism>
<comment type="caution">
    <text evidence="1">The sequence shown here is derived from an EMBL/GenBank/DDBJ whole genome shotgun (WGS) entry which is preliminary data.</text>
</comment>
<dbReference type="AlphaFoldDB" id="A0A4C1X8R3"/>
<dbReference type="PROSITE" id="PS51257">
    <property type="entry name" value="PROKAR_LIPOPROTEIN"/>
    <property type="match status" value="1"/>
</dbReference>
<dbReference type="EMBL" id="BGZK01000757">
    <property type="protein sequence ID" value="GBP59282.1"/>
    <property type="molecule type" value="Genomic_DNA"/>
</dbReference>